<name>A0A4R7ZET8_9FIRM</name>
<evidence type="ECO:0000256" key="2">
    <source>
        <dbReference type="RuleBase" id="RU003616"/>
    </source>
</evidence>
<dbReference type="AlphaFoldDB" id="A0A4R7ZET8"/>
<feature type="domain" description="SHSP" evidence="3">
    <location>
        <begin position="22"/>
        <end position="137"/>
    </location>
</feature>
<keyword evidence="5" id="KW-1185">Reference proteome</keyword>
<dbReference type="EMBL" id="SODD01000034">
    <property type="protein sequence ID" value="TDW14698.1"/>
    <property type="molecule type" value="Genomic_DNA"/>
</dbReference>
<dbReference type="SUPFAM" id="SSF49764">
    <property type="entry name" value="HSP20-like chaperones"/>
    <property type="match status" value="1"/>
</dbReference>
<evidence type="ECO:0000259" key="3">
    <source>
        <dbReference type="PROSITE" id="PS01031"/>
    </source>
</evidence>
<gene>
    <name evidence="4" type="ORF">EDD63_1348</name>
</gene>
<dbReference type="InterPro" id="IPR031107">
    <property type="entry name" value="Small_HSP"/>
</dbReference>
<organism evidence="4 5">
    <name type="scientific">Breznakia blatticola</name>
    <dbReference type="NCBI Taxonomy" id="1754012"/>
    <lineage>
        <taxon>Bacteria</taxon>
        <taxon>Bacillati</taxon>
        <taxon>Bacillota</taxon>
        <taxon>Erysipelotrichia</taxon>
        <taxon>Erysipelotrichales</taxon>
        <taxon>Erysipelotrichaceae</taxon>
        <taxon>Breznakia</taxon>
    </lineage>
</organism>
<dbReference type="OrthoDB" id="9811615at2"/>
<comment type="similarity">
    <text evidence="1 2">Belongs to the small heat shock protein (HSP20) family.</text>
</comment>
<sequence length="137" mass="15714">MKLLPGFSLFDDVFDDNFFRPVNKTSSFMKTDIREVDGNYVLDMELPGYNKEDIKIALKDGYLTVTATRNDDKEDKDDKGNVVRRERFAGTCTRSFYVSDAVTEEDIKAKYDNGELHITFPKDKPKEIAESKPIAIE</sequence>
<dbReference type="Pfam" id="PF00011">
    <property type="entry name" value="HSP20"/>
    <property type="match status" value="1"/>
</dbReference>
<evidence type="ECO:0000313" key="4">
    <source>
        <dbReference type="EMBL" id="TDW14698.1"/>
    </source>
</evidence>
<dbReference type="Gene3D" id="2.60.40.790">
    <property type="match status" value="1"/>
</dbReference>
<dbReference type="CDD" id="cd06471">
    <property type="entry name" value="ACD_LpsHSP_like"/>
    <property type="match status" value="1"/>
</dbReference>
<dbReference type="PROSITE" id="PS01031">
    <property type="entry name" value="SHSP"/>
    <property type="match status" value="1"/>
</dbReference>
<evidence type="ECO:0000313" key="5">
    <source>
        <dbReference type="Proteomes" id="UP000294743"/>
    </source>
</evidence>
<dbReference type="InterPro" id="IPR002068">
    <property type="entry name" value="A-crystallin/Hsp20_dom"/>
</dbReference>
<dbReference type="InterPro" id="IPR008978">
    <property type="entry name" value="HSP20-like_chaperone"/>
</dbReference>
<dbReference type="RefSeq" id="WP_134170476.1">
    <property type="nucleotide sequence ID" value="NZ_SODD01000034.1"/>
</dbReference>
<proteinExistence type="inferred from homology"/>
<protein>
    <submittedName>
        <fullName evidence="4">HSP20 family molecular chaperone IbpA</fullName>
    </submittedName>
</protein>
<reference evidence="4 5" key="1">
    <citation type="submission" date="2019-03" db="EMBL/GenBank/DDBJ databases">
        <title>Genomic Encyclopedia of Type Strains, Phase IV (KMG-IV): sequencing the most valuable type-strain genomes for metagenomic binning, comparative biology and taxonomic classification.</title>
        <authorList>
            <person name="Goeker M."/>
        </authorList>
    </citation>
    <scope>NUCLEOTIDE SEQUENCE [LARGE SCALE GENOMIC DNA]</scope>
    <source>
        <strain evidence="4 5">DSM 28867</strain>
    </source>
</reference>
<accession>A0A4R7ZET8</accession>
<evidence type="ECO:0000256" key="1">
    <source>
        <dbReference type="PROSITE-ProRule" id="PRU00285"/>
    </source>
</evidence>
<dbReference type="Proteomes" id="UP000294743">
    <property type="component" value="Unassembled WGS sequence"/>
</dbReference>
<comment type="caution">
    <text evidence="4">The sequence shown here is derived from an EMBL/GenBank/DDBJ whole genome shotgun (WGS) entry which is preliminary data.</text>
</comment>
<dbReference type="PANTHER" id="PTHR11527">
    <property type="entry name" value="HEAT-SHOCK PROTEIN 20 FAMILY MEMBER"/>
    <property type="match status" value="1"/>
</dbReference>